<evidence type="ECO:0000313" key="2">
    <source>
        <dbReference type="Proteomes" id="UP000294664"/>
    </source>
</evidence>
<accession>A0A4R3LSP9</accession>
<organism evidence="1 2">
    <name type="scientific">Aquabacter spiritensis</name>
    <dbReference type="NCBI Taxonomy" id="933073"/>
    <lineage>
        <taxon>Bacteria</taxon>
        <taxon>Pseudomonadati</taxon>
        <taxon>Pseudomonadota</taxon>
        <taxon>Alphaproteobacteria</taxon>
        <taxon>Hyphomicrobiales</taxon>
        <taxon>Xanthobacteraceae</taxon>
        <taxon>Aquabacter</taxon>
    </lineage>
</organism>
<reference evidence="1 2" key="1">
    <citation type="submission" date="2019-03" db="EMBL/GenBank/DDBJ databases">
        <title>Genomic Encyclopedia of Type Strains, Phase IV (KMG-IV): sequencing the most valuable type-strain genomes for metagenomic binning, comparative biology and taxonomic classification.</title>
        <authorList>
            <person name="Goeker M."/>
        </authorList>
    </citation>
    <scope>NUCLEOTIDE SEQUENCE [LARGE SCALE GENOMIC DNA]</scope>
    <source>
        <strain evidence="1 2">DSM 9035</strain>
    </source>
</reference>
<sequence length="65" mass="7209">MKEGPQPYEEADVGEFAAYVAALTSELSRLARDHRLITLAYLLEMVRLEARGVAAEDAAIRPHEP</sequence>
<dbReference type="EMBL" id="SMAI01000011">
    <property type="protein sequence ID" value="TCT02866.1"/>
    <property type="molecule type" value="Genomic_DNA"/>
</dbReference>
<dbReference type="AlphaFoldDB" id="A0A4R3LSP9"/>
<name>A0A4R3LSP9_9HYPH</name>
<dbReference type="Proteomes" id="UP000294664">
    <property type="component" value="Unassembled WGS sequence"/>
</dbReference>
<protein>
    <submittedName>
        <fullName evidence="1">Uncharacterized protein</fullName>
    </submittedName>
</protein>
<dbReference type="OrthoDB" id="8456023at2"/>
<dbReference type="RefSeq" id="WP_132033295.1">
    <property type="nucleotide sequence ID" value="NZ_SMAI01000011.1"/>
</dbReference>
<comment type="caution">
    <text evidence="1">The sequence shown here is derived from an EMBL/GenBank/DDBJ whole genome shotgun (WGS) entry which is preliminary data.</text>
</comment>
<gene>
    <name evidence="1" type="ORF">EDC64_11138</name>
</gene>
<proteinExistence type="predicted"/>
<evidence type="ECO:0000313" key="1">
    <source>
        <dbReference type="EMBL" id="TCT02866.1"/>
    </source>
</evidence>
<keyword evidence="2" id="KW-1185">Reference proteome</keyword>